<accession>A0A645GHT8</accession>
<sequence>MGTGQKNGIRCQLSDFFRYGPVRFNGGSDPLFFTASNLRQNQGRMGNAISSKYRHGSTLLGDPEQLQQNRRRKGSHEMLNAWLVDSTPLLPARSHLIPLV</sequence>
<reference evidence="2" key="1">
    <citation type="submission" date="2019-08" db="EMBL/GenBank/DDBJ databases">
        <authorList>
            <person name="Kucharzyk K."/>
            <person name="Murdoch R.W."/>
            <person name="Higgins S."/>
            <person name="Loffler F."/>
        </authorList>
    </citation>
    <scope>NUCLEOTIDE SEQUENCE</scope>
</reference>
<dbReference type="EMBL" id="VSSQ01071901">
    <property type="protein sequence ID" value="MPN23414.1"/>
    <property type="molecule type" value="Genomic_DNA"/>
</dbReference>
<evidence type="ECO:0000256" key="1">
    <source>
        <dbReference type="SAM" id="MobiDB-lite"/>
    </source>
</evidence>
<evidence type="ECO:0000313" key="2">
    <source>
        <dbReference type="EMBL" id="MPN23414.1"/>
    </source>
</evidence>
<dbReference type="AlphaFoldDB" id="A0A645GHT8"/>
<organism evidence="2">
    <name type="scientific">bioreactor metagenome</name>
    <dbReference type="NCBI Taxonomy" id="1076179"/>
    <lineage>
        <taxon>unclassified sequences</taxon>
        <taxon>metagenomes</taxon>
        <taxon>ecological metagenomes</taxon>
    </lineage>
</organism>
<feature type="region of interest" description="Disordered" evidence="1">
    <location>
        <begin position="54"/>
        <end position="73"/>
    </location>
</feature>
<comment type="caution">
    <text evidence="2">The sequence shown here is derived from an EMBL/GenBank/DDBJ whole genome shotgun (WGS) entry which is preliminary data.</text>
</comment>
<protein>
    <submittedName>
        <fullName evidence="2">Uncharacterized protein</fullName>
    </submittedName>
</protein>
<name>A0A645GHT8_9ZZZZ</name>
<proteinExistence type="predicted"/>
<gene>
    <name evidence="2" type="ORF">SDC9_170802</name>
</gene>